<evidence type="ECO:0000313" key="3">
    <source>
        <dbReference type="EMBL" id="EPR93763.1"/>
    </source>
</evidence>
<gene>
    <name evidence="3" type="ORF">M060_07755</name>
</gene>
<name>S7Z0L3_STRMT</name>
<accession>S7Z0L3</accession>
<evidence type="ECO:0000259" key="2">
    <source>
        <dbReference type="Pfam" id="PF05532"/>
    </source>
</evidence>
<evidence type="ECO:0000256" key="1">
    <source>
        <dbReference type="ARBA" id="ARBA00009129"/>
    </source>
</evidence>
<dbReference type="PATRIC" id="fig|1340486.4.peg.1653"/>
<dbReference type="EMBL" id="ATAB01000012">
    <property type="protein sequence ID" value="EPR93763.1"/>
    <property type="molecule type" value="Genomic_DNA"/>
</dbReference>
<dbReference type="AlphaFoldDB" id="S7Z0L3"/>
<dbReference type="SUPFAM" id="SSF69047">
    <property type="entry name" value="Hypothetical protein YjbJ"/>
    <property type="match status" value="1"/>
</dbReference>
<proteinExistence type="inferred from homology"/>
<comment type="caution">
    <text evidence="3">The sequence shown here is derived from an EMBL/GenBank/DDBJ whole genome shotgun (WGS) entry which is preliminary data.</text>
</comment>
<dbReference type="InterPro" id="IPR008462">
    <property type="entry name" value="CsbD"/>
</dbReference>
<reference evidence="3 4" key="1">
    <citation type="submission" date="2013-06" db="EMBL/GenBank/DDBJ databases">
        <title>Genome sequencing of Streptococcus mitis strains.</title>
        <authorList>
            <person name="Ikryannikova L.N."/>
            <person name="Ilina E.N."/>
            <person name="Kostryukova E.S."/>
            <person name="Semashko T.A."/>
            <person name="Savinova T.A."/>
            <person name="Karpova I.Y."/>
            <person name="Larin A.K."/>
            <person name="Ischenko D.S."/>
            <person name="Dubovickaya V.A."/>
            <person name="Sidorenko S.V."/>
            <person name="Govorun V.M."/>
        </authorList>
    </citation>
    <scope>NUCLEOTIDE SEQUENCE [LARGE SCALE GENOMIC DNA]</scope>
    <source>
        <strain evidence="3 4">29/42</strain>
    </source>
</reference>
<evidence type="ECO:0000313" key="4">
    <source>
        <dbReference type="Proteomes" id="UP000014973"/>
    </source>
</evidence>
<comment type="similarity">
    <text evidence="1">Belongs to the UPF0337 (CsbD) family.</text>
</comment>
<dbReference type="InterPro" id="IPR036629">
    <property type="entry name" value="YjbJ_sf"/>
</dbReference>
<protein>
    <recommendedName>
        <fullName evidence="2">CsbD-like domain-containing protein</fullName>
    </recommendedName>
</protein>
<feature type="domain" description="CsbD-like" evidence="2">
    <location>
        <begin position="3"/>
        <end position="52"/>
    </location>
</feature>
<dbReference type="Gene3D" id="1.10.1470.10">
    <property type="entry name" value="YjbJ"/>
    <property type="match status" value="1"/>
</dbReference>
<organism evidence="3 4">
    <name type="scientific">Streptococcus mitis 29/42</name>
    <dbReference type="NCBI Taxonomy" id="1340486"/>
    <lineage>
        <taxon>Bacteria</taxon>
        <taxon>Bacillati</taxon>
        <taxon>Bacillota</taxon>
        <taxon>Bacilli</taxon>
        <taxon>Lactobacillales</taxon>
        <taxon>Streptococcaceae</taxon>
        <taxon>Streptococcus</taxon>
        <taxon>Streptococcus mitis group</taxon>
    </lineage>
</organism>
<sequence>MSLENKLEQATGAIKEGFGKVTGDSKTEAEGAVEKTVAKAKEVVEDAKGAVEGAVEGLKNAFKIKIEKIKGFISLDFLLSYK</sequence>
<dbReference type="Pfam" id="PF05532">
    <property type="entry name" value="CsbD"/>
    <property type="match status" value="1"/>
</dbReference>
<dbReference type="Proteomes" id="UP000014973">
    <property type="component" value="Unassembled WGS sequence"/>
</dbReference>